<feature type="coiled-coil region" evidence="1">
    <location>
        <begin position="74"/>
        <end position="108"/>
    </location>
</feature>
<organism evidence="3 4">
    <name type="scientific">Nephila pilipes</name>
    <name type="common">Giant wood spider</name>
    <name type="synonym">Nephila maculata</name>
    <dbReference type="NCBI Taxonomy" id="299642"/>
    <lineage>
        <taxon>Eukaryota</taxon>
        <taxon>Metazoa</taxon>
        <taxon>Ecdysozoa</taxon>
        <taxon>Arthropoda</taxon>
        <taxon>Chelicerata</taxon>
        <taxon>Arachnida</taxon>
        <taxon>Araneae</taxon>
        <taxon>Araneomorphae</taxon>
        <taxon>Entelegynae</taxon>
        <taxon>Araneoidea</taxon>
        <taxon>Nephilidae</taxon>
        <taxon>Nephila</taxon>
    </lineage>
</organism>
<evidence type="ECO:0000313" key="3">
    <source>
        <dbReference type="EMBL" id="GFS77787.1"/>
    </source>
</evidence>
<dbReference type="EMBL" id="BMAW01097073">
    <property type="protein sequence ID" value="GFS77787.1"/>
    <property type="molecule type" value="Genomic_DNA"/>
</dbReference>
<evidence type="ECO:0000313" key="4">
    <source>
        <dbReference type="Proteomes" id="UP000887013"/>
    </source>
</evidence>
<protein>
    <submittedName>
        <fullName evidence="3">Uncharacterized protein</fullName>
    </submittedName>
</protein>
<gene>
    <name evidence="3" type="primary">AVEN_160849_1</name>
    <name evidence="3" type="ORF">NPIL_425091</name>
</gene>
<reference evidence="3" key="1">
    <citation type="submission" date="2020-08" db="EMBL/GenBank/DDBJ databases">
        <title>Multicomponent nature underlies the extraordinary mechanical properties of spider dragline silk.</title>
        <authorList>
            <person name="Kono N."/>
            <person name="Nakamura H."/>
            <person name="Mori M."/>
            <person name="Yoshida Y."/>
            <person name="Ohtoshi R."/>
            <person name="Malay A.D."/>
            <person name="Moran D.A.P."/>
            <person name="Tomita M."/>
            <person name="Numata K."/>
            <person name="Arakawa K."/>
        </authorList>
    </citation>
    <scope>NUCLEOTIDE SEQUENCE</scope>
</reference>
<name>A0A8X6T6P6_NEPPI</name>
<proteinExistence type="predicted"/>
<feature type="region of interest" description="Disordered" evidence="2">
    <location>
        <begin position="158"/>
        <end position="177"/>
    </location>
</feature>
<dbReference type="OrthoDB" id="6423957at2759"/>
<evidence type="ECO:0000256" key="2">
    <source>
        <dbReference type="SAM" id="MobiDB-lite"/>
    </source>
</evidence>
<evidence type="ECO:0000256" key="1">
    <source>
        <dbReference type="SAM" id="Coils"/>
    </source>
</evidence>
<keyword evidence="1" id="KW-0175">Coiled coil</keyword>
<dbReference type="AlphaFoldDB" id="A0A8X6T6P6"/>
<sequence length="177" mass="20549">MCFDLFPRLHLKSLVCELYFRIAVLLLIMDIKRSATTFVPTVLSNCCILTEDVKKIALMKGVLRSYTVDKERAFRSIQRRLKEGQRKLDRCTQESNEIELKLNTVEMKIAEAFMLTQEAESEALQTVKENGTIKRNIIALKNDLEIQERAIKRARETMQAISKDSNKKRKLMPDRPT</sequence>
<accession>A0A8X6T6P6</accession>
<keyword evidence="4" id="KW-1185">Reference proteome</keyword>
<dbReference type="Proteomes" id="UP000887013">
    <property type="component" value="Unassembled WGS sequence"/>
</dbReference>
<comment type="caution">
    <text evidence="3">The sequence shown here is derived from an EMBL/GenBank/DDBJ whole genome shotgun (WGS) entry which is preliminary data.</text>
</comment>